<dbReference type="PROSITE" id="PS50929">
    <property type="entry name" value="ABC_TM1F"/>
    <property type="match status" value="2"/>
</dbReference>
<evidence type="ECO:0000256" key="5">
    <source>
        <dbReference type="ARBA" id="ARBA00022840"/>
    </source>
</evidence>
<dbReference type="InterPro" id="IPR027417">
    <property type="entry name" value="P-loop_NTPase"/>
</dbReference>
<feature type="transmembrane region" description="Helical" evidence="9">
    <location>
        <begin position="958"/>
        <end position="984"/>
    </location>
</feature>
<dbReference type="GO" id="GO:0005524">
    <property type="term" value="F:ATP binding"/>
    <property type="evidence" value="ECO:0007669"/>
    <property type="project" value="UniProtKB-KW"/>
</dbReference>
<feature type="transmembrane region" description="Helical" evidence="9">
    <location>
        <begin position="140"/>
        <end position="158"/>
    </location>
</feature>
<sequence>MLSPRIQFARMASILICGGAPDSMFGPRVDPCIRQFDFTLIFENSILSILPSCMFILLSCRRIIQLCQVSIKVQGSTLHLVKLLAITILGSLSLILLVLRASEARWRSNVALVADTLNLVGMLLLGLLSHFEHRRSIRPSLLVGTYLATTALFDVVRIRTLWLKFGTVDISIVFTVSLAAKIGVLTTEAVKKRRHLVQNEKDASSEETSGLFNLAFFLWPLGLIKTGFRKVLLGDDLPTIDRGLAPGKAQQRFLAIWNSSKFDKRKRHALTMATLRAFKWEVFAPIIPRLFLIGFTYSQPVLLNKVVMFVQSDQGDELNGDSIGYGLIGAYFLVYTGFAVSTAQYWHQTDRFTTLVRGNLVAMIYDKSLTLGTDKHKYFSAITLMSTDVERIVNGVKNLHESWASLIELAMGLYLLQTQIGLACFTPLVLAVISSITVSKTAPLSSRYQKRWLEANQERIDRTSKMLGSMKIIRMRGITEKVHSIIQRSRVSELKKAGGFRMMMIVGVAQSFALSTLAPVITFLVYCLYSQSHHANFSAAKLFTALSLVQLSTRPTITTLTSTPAMISALSCFSRIQEFLISEDALNCRSEPSSNGTNRPTGDIKFMSSGILPLLEAEVAMTKASSSNFSTAVPLAISIHNGSFGWKKHDQPFLRDVNLEIKQGDVAMIVGPIGSGKSTLLQGLLGETSLIGGKILLQPSKVAYAAQVAWLRNGTIRENIVGFLDFDKDWYDTVVQVCELQMDLERLPQGDRTEVGSKGSSLSGGQKQRLAIARAVYTRAKIFLFDDIFSSLDTPTTDSIFDNLSGPQGILRRLQATVVYVTHAVHLLSHADHIIALDEGSISEQGSFTHLITLQGYVHKIHSECQGLKPSEAAKEVEAIQKIAPDHHLAGSTTDEVANKPSSIKRVEAYKFYIKSFGTLNTIFFFILMLAAAFTLNFPTVWLEMWSQASLEEAQYRWGFYLSIYAAIQVSALLVVCYSCWFYFMDMVAKSGKDLHSSMLQTVGRDSFSFLSTTGTGTITTRFSQDIMLIDTELPYAFLDASINVLDCSAILIIIAVSSPYIAISYPFLLVIFWFIQKVYLRTSSQIRLLELAAKGPLFTQFLETVDGLVTIRALGWQRKINRQQHQLIENSQRPFYLLLTIQRWLTLVLDLLVAGMAVLLVVLAVVGITEGAGFSGVALVNIISLSSSIASVITSWTKLETSLGAIFRIVEFCTQTPRESGDLLIEDAPRSWPSKGAIKFDNVTASYGVDKSSVLHGISFSVKAGEKIGVYGRTGSGKSSLLNVLFRMIDMTTGSISIDGTDLADLPKHQVRSRLICVPQESYVIPGDVRSNLDIEGISSDSEIIAALETVQLWEVIREAGGLSSEMKSDLLSPGQSQLFSLARALLHRSRILILDEATSSVDIRTEQLMNRVIRERFSEHTVIAIAHRVAAAQDFDRIVVLDGGHLLAFGPFAEISKYLATGFSD</sequence>
<feature type="domain" description="ABC transporter" evidence="10">
    <location>
        <begin position="1239"/>
        <end position="1466"/>
    </location>
</feature>
<evidence type="ECO:0000313" key="12">
    <source>
        <dbReference type="EMBL" id="PMD37264.1"/>
    </source>
</evidence>
<keyword evidence="5" id="KW-0067">ATP-binding</keyword>
<protein>
    <submittedName>
        <fullName evidence="12">Putative ABC multidrug transporter</fullName>
    </submittedName>
</protein>
<feature type="transmembrane region" description="Helical" evidence="9">
    <location>
        <begin position="323"/>
        <end position="346"/>
    </location>
</feature>
<feature type="transmembrane region" description="Helical" evidence="9">
    <location>
        <begin position="420"/>
        <end position="442"/>
    </location>
</feature>
<feature type="transmembrane region" description="Helical" evidence="9">
    <location>
        <begin position="111"/>
        <end position="128"/>
    </location>
</feature>
<evidence type="ECO:0000313" key="13">
    <source>
        <dbReference type="Proteomes" id="UP000235786"/>
    </source>
</evidence>
<proteinExistence type="predicted"/>
<feature type="domain" description="ABC transmembrane type-1" evidence="11">
    <location>
        <begin position="290"/>
        <end position="568"/>
    </location>
</feature>
<feature type="transmembrane region" description="Helical" evidence="9">
    <location>
        <begin position="1050"/>
        <end position="1076"/>
    </location>
</feature>
<evidence type="ECO:0000259" key="11">
    <source>
        <dbReference type="PROSITE" id="PS50929"/>
    </source>
</evidence>
<keyword evidence="3 9" id="KW-0812">Transmembrane</keyword>
<feature type="transmembrane region" description="Helical" evidence="9">
    <location>
        <begin position="38"/>
        <end position="59"/>
    </location>
</feature>
<evidence type="ECO:0000256" key="1">
    <source>
        <dbReference type="ARBA" id="ARBA00004141"/>
    </source>
</evidence>
<gene>
    <name evidence="12" type="ORF">L207DRAFT_492660</name>
</gene>
<organism evidence="12 13">
    <name type="scientific">Hyaloscypha variabilis (strain UAMH 11265 / GT02V1 / F)</name>
    <name type="common">Meliniomyces variabilis</name>
    <dbReference type="NCBI Taxonomy" id="1149755"/>
    <lineage>
        <taxon>Eukaryota</taxon>
        <taxon>Fungi</taxon>
        <taxon>Dikarya</taxon>
        <taxon>Ascomycota</taxon>
        <taxon>Pezizomycotina</taxon>
        <taxon>Leotiomycetes</taxon>
        <taxon>Helotiales</taxon>
        <taxon>Hyaloscyphaceae</taxon>
        <taxon>Hyaloscypha</taxon>
        <taxon>Hyaloscypha variabilis</taxon>
    </lineage>
</organism>
<keyword evidence="4" id="KW-0547">Nucleotide-binding</keyword>
<feature type="domain" description="ABC transporter" evidence="10">
    <location>
        <begin position="637"/>
        <end position="864"/>
    </location>
</feature>
<keyword evidence="13" id="KW-1185">Reference proteome</keyword>
<feature type="transmembrane region" description="Helical" evidence="9">
    <location>
        <begin position="80"/>
        <end position="99"/>
    </location>
</feature>
<dbReference type="PROSITE" id="PS50893">
    <property type="entry name" value="ABC_TRANSPORTER_2"/>
    <property type="match status" value="2"/>
</dbReference>
<dbReference type="PANTHER" id="PTHR24223">
    <property type="entry name" value="ATP-BINDING CASSETTE SUB-FAMILY C"/>
    <property type="match status" value="1"/>
</dbReference>
<keyword evidence="7 9" id="KW-0472">Membrane</keyword>
<dbReference type="Proteomes" id="UP000235786">
    <property type="component" value="Unassembled WGS sequence"/>
</dbReference>
<dbReference type="CDD" id="cd03250">
    <property type="entry name" value="ABCC_MRP_domain1"/>
    <property type="match status" value="1"/>
</dbReference>
<dbReference type="OrthoDB" id="6500128at2759"/>
<name>A0A2J6RFH1_HYAVF</name>
<dbReference type="InterPro" id="IPR050173">
    <property type="entry name" value="ABC_transporter_C-like"/>
</dbReference>
<evidence type="ECO:0000259" key="10">
    <source>
        <dbReference type="PROSITE" id="PS50893"/>
    </source>
</evidence>
<dbReference type="SUPFAM" id="SSF90123">
    <property type="entry name" value="ABC transporter transmembrane region"/>
    <property type="match status" value="2"/>
</dbReference>
<dbReference type="FunFam" id="1.20.1560.10:FF:000066">
    <property type="entry name" value="ABC multidrug transporter (Eurofung)"/>
    <property type="match status" value="1"/>
</dbReference>
<dbReference type="FunFam" id="1.20.1560.10:FF:000055">
    <property type="entry name" value="ABC multidrug transporter (Eurofung)"/>
    <property type="match status" value="1"/>
</dbReference>
<dbReference type="CDD" id="cd18579">
    <property type="entry name" value="ABC_6TM_ABCC_D1"/>
    <property type="match status" value="1"/>
</dbReference>
<keyword evidence="8" id="KW-0325">Glycoprotein</keyword>
<dbReference type="FunFam" id="3.40.50.300:FF:000163">
    <property type="entry name" value="Multidrug resistance-associated protein member 4"/>
    <property type="match status" value="1"/>
</dbReference>
<dbReference type="STRING" id="1149755.A0A2J6RFH1"/>
<feature type="domain" description="ABC transmembrane type-1" evidence="11">
    <location>
        <begin position="923"/>
        <end position="1202"/>
    </location>
</feature>
<evidence type="ECO:0000256" key="6">
    <source>
        <dbReference type="ARBA" id="ARBA00022989"/>
    </source>
</evidence>
<feature type="transmembrane region" description="Helical" evidence="9">
    <location>
        <begin position="1175"/>
        <end position="1194"/>
    </location>
</feature>
<dbReference type="InterPro" id="IPR044726">
    <property type="entry name" value="ABCC_6TM_D2"/>
</dbReference>
<dbReference type="GO" id="GO:0016887">
    <property type="term" value="F:ATP hydrolysis activity"/>
    <property type="evidence" value="ECO:0007669"/>
    <property type="project" value="InterPro"/>
</dbReference>
<dbReference type="CDD" id="cd18580">
    <property type="entry name" value="ABC_6TM_ABCC_D2"/>
    <property type="match status" value="1"/>
</dbReference>
<dbReference type="PANTHER" id="PTHR24223:SF399">
    <property type="entry name" value="ABC TRANSPORTER ATNG"/>
    <property type="match status" value="1"/>
</dbReference>
<dbReference type="GO" id="GO:0016020">
    <property type="term" value="C:membrane"/>
    <property type="evidence" value="ECO:0007669"/>
    <property type="project" value="UniProtKB-SubCell"/>
</dbReference>
<accession>A0A2J6RFH1</accession>
<evidence type="ECO:0000256" key="7">
    <source>
        <dbReference type="ARBA" id="ARBA00023136"/>
    </source>
</evidence>
<dbReference type="SMART" id="SM00382">
    <property type="entry name" value="AAA"/>
    <property type="match status" value="2"/>
</dbReference>
<reference evidence="12 13" key="1">
    <citation type="submission" date="2016-04" db="EMBL/GenBank/DDBJ databases">
        <title>A degradative enzymes factory behind the ericoid mycorrhizal symbiosis.</title>
        <authorList>
            <consortium name="DOE Joint Genome Institute"/>
            <person name="Martino E."/>
            <person name="Morin E."/>
            <person name="Grelet G."/>
            <person name="Kuo A."/>
            <person name="Kohler A."/>
            <person name="Daghino S."/>
            <person name="Barry K."/>
            <person name="Choi C."/>
            <person name="Cichocki N."/>
            <person name="Clum A."/>
            <person name="Copeland A."/>
            <person name="Hainaut M."/>
            <person name="Haridas S."/>
            <person name="Labutti K."/>
            <person name="Lindquist E."/>
            <person name="Lipzen A."/>
            <person name="Khouja H.-R."/>
            <person name="Murat C."/>
            <person name="Ohm R."/>
            <person name="Olson A."/>
            <person name="Spatafora J."/>
            <person name="Veneault-Fourrey C."/>
            <person name="Henrissat B."/>
            <person name="Grigoriev I."/>
            <person name="Martin F."/>
            <person name="Perotto S."/>
        </authorList>
    </citation>
    <scope>NUCLEOTIDE SEQUENCE [LARGE SCALE GENOMIC DNA]</scope>
    <source>
        <strain evidence="12 13">F</strain>
    </source>
</reference>
<evidence type="ECO:0000256" key="8">
    <source>
        <dbReference type="ARBA" id="ARBA00023180"/>
    </source>
</evidence>
<dbReference type="Pfam" id="PF00005">
    <property type="entry name" value="ABC_tran"/>
    <property type="match status" value="2"/>
</dbReference>
<dbReference type="InterPro" id="IPR036640">
    <property type="entry name" value="ABC1_TM_sf"/>
</dbReference>
<comment type="subcellular location">
    <subcellularLocation>
        <location evidence="1">Membrane</location>
        <topology evidence="1">Multi-pass membrane protein</topology>
    </subcellularLocation>
</comment>
<dbReference type="InterPro" id="IPR017871">
    <property type="entry name" value="ABC_transporter-like_CS"/>
</dbReference>
<dbReference type="PROSITE" id="PS00211">
    <property type="entry name" value="ABC_TRANSPORTER_1"/>
    <property type="match status" value="2"/>
</dbReference>
<evidence type="ECO:0000256" key="4">
    <source>
        <dbReference type="ARBA" id="ARBA00022741"/>
    </source>
</evidence>
<dbReference type="Gene3D" id="3.40.50.300">
    <property type="entry name" value="P-loop containing nucleotide triphosphate hydrolases"/>
    <property type="match status" value="2"/>
</dbReference>
<feature type="transmembrane region" description="Helical" evidence="9">
    <location>
        <begin position="282"/>
        <end position="303"/>
    </location>
</feature>
<dbReference type="SUPFAM" id="SSF52540">
    <property type="entry name" value="P-loop containing nucleoside triphosphate hydrolases"/>
    <property type="match status" value="2"/>
</dbReference>
<dbReference type="InterPro" id="IPR056227">
    <property type="entry name" value="TMD0_ABC"/>
</dbReference>
<evidence type="ECO:0000256" key="3">
    <source>
        <dbReference type="ARBA" id="ARBA00022692"/>
    </source>
</evidence>
<dbReference type="InterPro" id="IPR003439">
    <property type="entry name" value="ABC_transporter-like_ATP-bd"/>
</dbReference>
<dbReference type="Pfam" id="PF00664">
    <property type="entry name" value="ABC_membrane"/>
    <property type="match status" value="1"/>
</dbReference>
<feature type="transmembrane region" description="Helical" evidence="9">
    <location>
        <begin position="170"/>
        <end position="190"/>
    </location>
</feature>
<feature type="transmembrane region" description="Helical" evidence="9">
    <location>
        <begin position="502"/>
        <end position="526"/>
    </location>
</feature>
<dbReference type="FunFam" id="3.40.50.300:FF:000997">
    <property type="entry name" value="Multidrug resistance-associated protein 1"/>
    <property type="match status" value="1"/>
</dbReference>
<evidence type="ECO:0000256" key="9">
    <source>
        <dbReference type="SAM" id="Phobius"/>
    </source>
</evidence>
<evidence type="ECO:0000256" key="2">
    <source>
        <dbReference type="ARBA" id="ARBA00022448"/>
    </source>
</evidence>
<keyword evidence="6 9" id="KW-1133">Transmembrane helix</keyword>
<dbReference type="CDD" id="cd03244">
    <property type="entry name" value="ABCC_MRP_domain2"/>
    <property type="match status" value="1"/>
</dbReference>
<feature type="transmembrane region" description="Helical" evidence="9">
    <location>
        <begin position="923"/>
        <end position="946"/>
    </location>
</feature>
<dbReference type="Pfam" id="PF24357">
    <property type="entry name" value="TMD0_ABC"/>
    <property type="match status" value="1"/>
</dbReference>
<keyword evidence="2" id="KW-0813">Transport</keyword>
<dbReference type="InterPro" id="IPR044746">
    <property type="entry name" value="ABCC_6TM_D1"/>
</dbReference>
<dbReference type="EMBL" id="KZ613949">
    <property type="protein sequence ID" value="PMD37264.1"/>
    <property type="molecule type" value="Genomic_DNA"/>
</dbReference>
<dbReference type="GO" id="GO:0140359">
    <property type="term" value="F:ABC-type transporter activity"/>
    <property type="evidence" value="ECO:0007669"/>
    <property type="project" value="InterPro"/>
</dbReference>
<dbReference type="Gene3D" id="1.20.1560.10">
    <property type="entry name" value="ABC transporter type 1, transmembrane domain"/>
    <property type="match status" value="2"/>
</dbReference>
<dbReference type="InterPro" id="IPR003593">
    <property type="entry name" value="AAA+_ATPase"/>
</dbReference>
<feature type="transmembrane region" description="Helical" evidence="9">
    <location>
        <begin position="1145"/>
        <end position="1169"/>
    </location>
</feature>
<dbReference type="InterPro" id="IPR011527">
    <property type="entry name" value="ABC1_TM_dom"/>
</dbReference>